<dbReference type="Pfam" id="PF00005">
    <property type="entry name" value="ABC_tran"/>
    <property type="match status" value="1"/>
</dbReference>
<evidence type="ECO:0000256" key="6">
    <source>
        <dbReference type="ARBA" id="ARBA00023251"/>
    </source>
</evidence>
<reference evidence="8 9" key="1">
    <citation type="submission" date="2022-01" db="EMBL/GenBank/DDBJ databases">
        <title>Novel bile acid biosynthetic pathways are enriched in the microbiome of centenarians.</title>
        <authorList>
            <person name="Sato Y."/>
            <person name="Atarashi K."/>
            <person name="Plichta R.D."/>
            <person name="Arai Y."/>
            <person name="Sasajima S."/>
            <person name="Kearney M.S."/>
            <person name="Suda W."/>
            <person name="Takeshita K."/>
            <person name="Sasaki T."/>
            <person name="Okamoto S."/>
            <person name="Skelly N.A."/>
            <person name="Okamura Y."/>
            <person name="Vlamakis H."/>
            <person name="Li Y."/>
            <person name="Tanoue T."/>
            <person name="Takei H."/>
            <person name="Nittono H."/>
            <person name="Narushima S."/>
            <person name="Irie J."/>
            <person name="Itoh H."/>
            <person name="Moriya K."/>
            <person name="Sugiura Y."/>
            <person name="Suematsu M."/>
            <person name="Moritoki N."/>
            <person name="Shibata S."/>
            <person name="Littman R.D."/>
            <person name="Fischbach A.M."/>
            <person name="Uwamino Y."/>
            <person name="Inoue T."/>
            <person name="Honda A."/>
            <person name="Hattori M."/>
            <person name="Murai T."/>
            <person name="Xavier J.R."/>
            <person name="Hirose N."/>
            <person name="Honda K."/>
        </authorList>
    </citation>
    <scope>NUCLEOTIDE SEQUENCE [LARGE SCALE GENOMIC DNA]</scope>
    <source>
        <strain evidence="8 9">CE91-St30</strain>
    </source>
</reference>
<dbReference type="PROSITE" id="PS50893">
    <property type="entry name" value="ABC_TRANSPORTER_2"/>
    <property type="match status" value="1"/>
</dbReference>
<evidence type="ECO:0000256" key="2">
    <source>
        <dbReference type="ARBA" id="ARBA00005417"/>
    </source>
</evidence>
<comment type="subcellular location">
    <subcellularLocation>
        <location evidence="1">Cell membrane</location>
        <topology evidence="1">Peripheral membrane protein</topology>
    </subcellularLocation>
</comment>
<feature type="domain" description="ABC transporter" evidence="7">
    <location>
        <begin position="6"/>
        <end position="231"/>
    </location>
</feature>
<proteinExistence type="inferred from homology"/>
<keyword evidence="4" id="KW-0547">Nucleotide-binding</keyword>
<dbReference type="InterPro" id="IPR017871">
    <property type="entry name" value="ABC_transporter-like_CS"/>
</dbReference>
<dbReference type="SMART" id="SM00382">
    <property type="entry name" value="AAA"/>
    <property type="match status" value="1"/>
</dbReference>
<dbReference type="SUPFAM" id="SSF52540">
    <property type="entry name" value="P-loop containing nucleoside triphosphate hydrolases"/>
    <property type="match status" value="1"/>
</dbReference>
<keyword evidence="5 8" id="KW-0067">ATP-binding</keyword>
<evidence type="ECO:0000256" key="1">
    <source>
        <dbReference type="ARBA" id="ARBA00004202"/>
    </source>
</evidence>
<protein>
    <submittedName>
        <fullName evidence="8">ABC transporter ATP-binding protein</fullName>
    </submittedName>
</protein>
<dbReference type="RefSeq" id="WP_244385984.1">
    <property type="nucleotide sequence ID" value="NZ_AP025564.1"/>
</dbReference>
<dbReference type="InterPro" id="IPR003593">
    <property type="entry name" value="AAA+_ATPase"/>
</dbReference>
<dbReference type="InterPro" id="IPR003439">
    <property type="entry name" value="ABC_transporter-like_ATP-bd"/>
</dbReference>
<dbReference type="InterPro" id="IPR027417">
    <property type="entry name" value="P-loop_NTPase"/>
</dbReference>
<accession>A0ABN6MJD8</accession>
<dbReference type="PANTHER" id="PTHR42711:SF5">
    <property type="entry name" value="ABC TRANSPORTER ATP-BINDING PROTEIN NATA"/>
    <property type="match status" value="1"/>
</dbReference>
<dbReference type="CDD" id="cd03230">
    <property type="entry name" value="ABC_DR_subfamily_A"/>
    <property type="match status" value="1"/>
</dbReference>
<sequence length="306" mass="33315">MNDAVIEAVKLTKRYGKARGVTEVDLAVSRGDIFGFIGPNGAGKSTFIRTVLGLIKATSGEARVLGLECGPSRKEVLARVGYMPSEAQFYHGMRVADVIAYSARLRRRDCAAEAKRLCERLGLDAKRKVEDLSLGNRKKVSIVCAMQHKPDVYIFDEPTSGLDPLVQKEFFALLLERHDEGATVMLSSHVLSEVQRYCEHAAIIREGRIIASGTVDELSASAARHVRVRGVSDGFQPPSGSRSFALHDGDAAFLYQGDMHALVEWLAGVGFVDVMIEEPDIEEVFMHFYADGAADADSKVRGGGAL</sequence>
<evidence type="ECO:0000256" key="4">
    <source>
        <dbReference type="ARBA" id="ARBA00022741"/>
    </source>
</evidence>
<evidence type="ECO:0000256" key="3">
    <source>
        <dbReference type="ARBA" id="ARBA00022448"/>
    </source>
</evidence>
<organism evidence="8 9">
    <name type="scientific">Raoultibacter timonensis</name>
    <dbReference type="NCBI Taxonomy" id="1907662"/>
    <lineage>
        <taxon>Bacteria</taxon>
        <taxon>Bacillati</taxon>
        <taxon>Actinomycetota</taxon>
        <taxon>Coriobacteriia</taxon>
        <taxon>Eggerthellales</taxon>
        <taxon>Eggerthellaceae</taxon>
        <taxon>Raoultibacter</taxon>
    </lineage>
</organism>
<dbReference type="GO" id="GO:0005524">
    <property type="term" value="F:ATP binding"/>
    <property type="evidence" value="ECO:0007669"/>
    <property type="project" value="UniProtKB-KW"/>
</dbReference>
<dbReference type="Proteomes" id="UP001320544">
    <property type="component" value="Chromosome"/>
</dbReference>
<dbReference type="EMBL" id="AP025564">
    <property type="protein sequence ID" value="BDE96796.1"/>
    <property type="molecule type" value="Genomic_DNA"/>
</dbReference>
<dbReference type="PROSITE" id="PS00211">
    <property type="entry name" value="ABC_TRANSPORTER_1"/>
    <property type="match status" value="1"/>
</dbReference>
<keyword evidence="6" id="KW-0046">Antibiotic resistance</keyword>
<gene>
    <name evidence="8" type="ORF">CE91St30_21290</name>
</gene>
<dbReference type="PANTHER" id="PTHR42711">
    <property type="entry name" value="ABC TRANSPORTER ATP-BINDING PROTEIN"/>
    <property type="match status" value="1"/>
</dbReference>
<dbReference type="Gene3D" id="3.40.50.300">
    <property type="entry name" value="P-loop containing nucleotide triphosphate hydrolases"/>
    <property type="match status" value="1"/>
</dbReference>
<dbReference type="InterPro" id="IPR050763">
    <property type="entry name" value="ABC_transporter_ATP-binding"/>
</dbReference>
<evidence type="ECO:0000313" key="8">
    <source>
        <dbReference type="EMBL" id="BDE96796.1"/>
    </source>
</evidence>
<comment type="similarity">
    <text evidence="2">Belongs to the ABC transporter superfamily.</text>
</comment>
<evidence type="ECO:0000313" key="9">
    <source>
        <dbReference type="Proteomes" id="UP001320544"/>
    </source>
</evidence>
<keyword evidence="3" id="KW-0813">Transport</keyword>
<evidence type="ECO:0000259" key="7">
    <source>
        <dbReference type="PROSITE" id="PS50893"/>
    </source>
</evidence>
<name>A0ABN6MJD8_9ACTN</name>
<evidence type="ECO:0000256" key="5">
    <source>
        <dbReference type="ARBA" id="ARBA00022840"/>
    </source>
</evidence>
<keyword evidence="9" id="KW-1185">Reference proteome</keyword>